<sequence>MQRKISAKQQSIERRDTQAKQCIAWHHKEGRDTRGKGCRERRVAWASPNRLLTLGLGFVFNDPGKCNLNMVKFFFANWKLKERALCKIGLRFEEPLDDADTTDEKQARVNFDLESNDEEDDFEMGEAALASTVDED</sequence>
<keyword evidence="2" id="KW-1185">Reference proteome</keyword>
<gene>
    <name evidence="1" type="ORF">HAX54_010238</name>
</gene>
<comment type="caution">
    <text evidence="1">The sequence shown here is derived from an EMBL/GenBank/DDBJ whole genome shotgun (WGS) entry which is preliminary data.</text>
</comment>
<evidence type="ECO:0000313" key="1">
    <source>
        <dbReference type="EMBL" id="MCD7451223.1"/>
    </source>
</evidence>
<accession>A0ABS8RWY4</accession>
<organism evidence="1 2">
    <name type="scientific">Datura stramonium</name>
    <name type="common">Jimsonweed</name>
    <name type="synonym">Common thornapple</name>
    <dbReference type="NCBI Taxonomy" id="4076"/>
    <lineage>
        <taxon>Eukaryota</taxon>
        <taxon>Viridiplantae</taxon>
        <taxon>Streptophyta</taxon>
        <taxon>Embryophyta</taxon>
        <taxon>Tracheophyta</taxon>
        <taxon>Spermatophyta</taxon>
        <taxon>Magnoliopsida</taxon>
        <taxon>eudicotyledons</taxon>
        <taxon>Gunneridae</taxon>
        <taxon>Pentapetalae</taxon>
        <taxon>asterids</taxon>
        <taxon>lamiids</taxon>
        <taxon>Solanales</taxon>
        <taxon>Solanaceae</taxon>
        <taxon>Solanoideae</taxon>
        <taxon>Datureae</taxon>
        <taxon>Datura</taxon>
    </lineage>
</organism>
<dbReference type="Proteomes" id="UP000823775">
    <property type="component" value="Unassembled WGS sequence"/>
</dbReference>
<evidence type="ECO:0000313" key="2">
    <source>
        <dbReference type="Proteomes" id="UP000823775"/>
    </source>
</evidence>
<dbReference type="EMBL" id="JACEIK010000156">
    <property type="protein sequence ID" value="MCD7451223.1"/>
    <property type="molecule type" value="Genomic_DNA"/>
</dbReference>
<name>A0ABS8RWY4_DATST</name>
<protein>
    <submittedName>
        <fullName evidence="1">Uncharacterized protein</fullName>
    </submittedName>
</protein>
<reference evidence="1 2" key="1">
    <citation type="journal article" date="2021" name="BMC Genomics">
        <title>Datura genome reveals duplications of psychoactive alkaloid biosynthetic genes and high mutation rate following tissue culture.</title>
        <authorList>
            <person name="Rajewski A."/>
            <person name="Carter-House D."/>
            <person name="Stajich J."/>
            <person name="Litt A."/>
        </authorList>
    </citation>
    <scope>NUCLEOTIDE SEQUENCE [LARGE SCALE GENOMIC DNA]</scope>
    <source>
        <strain evidence="1">AR-01</strain>
    </source>
</reference>
<proteinExistence type="predicted"/>